<dbReference type="AlphaFoldDB" id="A0A9P6GRT4"/>
<evidence type="ECO:0000313" key="2">
    <source>
        <dbReference type="Proteomes" id="UP000756921"/>
    </source>
</evidence>
<reference evidence="1" key="1">
    <citation type="journal article" date="2020" name="Mol. Plant Microbe Interact.">
        <title>Genome Sequence of the Biocontrol Agent Coniothyrium minitans strain Conio (IMI 134523).</title>
        <authorList>
            <person name="Patel D."/>
            <person name="Shittu T.A."/>
            <person name="Baroncelli R."/>
            <person name="Muthumeenakshi S."/>
            <person name="Osborne T.H."/>
            <person name="Janganan T.K."/>
            <person name="Sreenivasaprasad S."/>
        </authorList>
    </citation>
    <scope>NUCLEOTIDE SEQUENCE</scope>
    <source>
        <strain evidence="1">Conio</strain>
    </source>
</reference>
<name>A0A9P6GRT4_9PLEO</name>
<dbReference type="Proteomes" id="UP000756921">
    <property type="component" value="Unassembled WGS sequence"/>
</dbReference>
<dbReference type="EMBL" id="WJXW01000002">
    <property type="protein sequence ID" value="KAF9740343.1"/>
    <property type="molecule type" value="Genomic_DNA"/>
</dbReference>
<organism evidence="1 2">
    <name type="scientific">Paraphaeosphaeria minitans</name>
    <dbReference type="NCBI Taxonomy" id="565426"/>
    <lineage>
        <taxon>Eukaryota</taxon>
        <taxon>Fungi</taxon>
        <taxon>Dikarya</taxon>
        <taxon>Ascomycota</taxon>
        <taxon>Pezizomycotina</taxon>
        <taxon>Dothideomycetes</taxon>
        <taxon>Pleosporomycetidae</taxon>
        <taxon>Pleosporales</taxon>
        <taxon>Massarineae</taxon>
        <taxon>Didymosphaeriaceae</taxon>
        <taxon>Paraphaeosphaeria</taxon>
    </lineage>
</organism>
<proteinExistence type="predicted"/>
<protein>
    <submittedName>
        <fullName evidence="1">Uncharacterized protein</fullName>
    </submittedName>
</protein>
<sequence>MATPTKELHAGFLWPDGGHLDFIAWQKKQSVKVSPVKKHVSGAEEYHWYIKRNRATSTEPFSISSLAAFFMRTMLEPKQPECGHKLHPSAPVETFCPICQVDHCISFLDAISEAWESAGGPFRDNYEPKSYSYGYINLRLAWRAARFELINLVAKLEKQAVIENRMDSYAPPADTLNGPDDPPPTFYGAEAALARYRLAYKYPVVDAPWKTENGWHIPGSSPKQKKEVHFDDDLVDGSTRNQGSFNRKHPAYVRGLHAVSPGSQFENTTCTKDIEILVAQSKIFFTDKLGFKAYAENPRHWPEFEGIAGCHPRWEEIVLGLETYATRRNLGNFGEWKKELESSGVDGVAIVEDRGKIVGFVVLKAPNENLHNPIQRKTSWVSFSDAES</sequence>
<keyword evidence="2" id="KW-1185">Reference proteome</keyword>
<evidence type="ECO:0000313" key="1">
    <source>
        <dbReference type="EMBL" id="KAF9740343.1"/>
    </source>
</evidence>
<accession>A0A9P6GRT4</accession>
<comment type="caution">
    <text evidence="1">The sequence shown here is derived from an EMBL/GenBank/DDBJ whole genome shotgun (WGS) entry which is preliminary data.</text>
</comment>
<gene>
    <name evidence="1" type="ORF">PMIN01_02978</name>
</gene>
<dbReference type="OrthoDB" id="3792274at2759"/>